<dbReference type="GO" id="GO:0044877">
    <property type="term" value="F:protein-containing complex binding"/>
    <property type="evidence" value="ECO:0007669"/>
    <property type="project" value="TreeGrafter"/>
</dbReference>
<feature type="transmembrane region" description="Helical" evidence="9">
    <location>
        <begin position="1217"/>
        <end position="1238"/>
    </location>
</feature>
<dbReference type="InterPro" id="IPR050866">
    <property type="entry name" value="CNG_cation_channel"/>
</dbReference>
<dbReference type="Gene3D" id="1.10.287.630">
    <property type="entry name" value="Helix hairpin bin"/>
    <property type="match status" value="1"/>
</dbReference>
<dbReference type="SUPFAM" id="SSF51206">
    <property type="entry name" value="cAMP-binding domain-like"/>
    <property type="match status" value="4"/>
</dbReference>
<dbReference type="GO" id="GO:0016020">
    <property type="term" value="C:membrane"/>
    <property type="evidence" value="ECO:0007669"/>
    <property type="project" value="UniProtKB-SubCell"/>
</dbReference>
<keyword evidence="7" id="KW-1071">Ligand-gated ion channel</keyword>
<feature type="transmembrane region" description="Helical" evidence="9">
    <location>
        <begin position="249"/>
        <end position="268"/>
    </location>
</feature>
<dbReference type="CDD" id="cd00038">
    <property type="entry name" value="CAP_ED"/>
    <property type="match status" value="3"/>
</dbReference>
<evidence type="ECO:0000256" key="4">
    <source>
        <dbReference type="ARBA" id="ARBA00022989"/>
    </source>
</evidence>
<evidence type="ECO:0000256" key="6">
    <source>
        <dbReference type="ARBA" id="ARBA00023136"/>
    </source>
</evidence>
<keyword evidence="3 9" id="KW-0812">Transmembrane</keyword>
<evidence type="ECO:0000256" key="1">
    <source>
        <dbReference type="ARBA" id="ARBA00004141"/>
    </source>
</evidence>
<dbReference type="GO" id="GO:0005221">
    <property type="term" value="F:intracellularly cyclic nucleotide-activated monoatomic cation channel activity"/>
    <property type="evidence" value="ECO:0007669"/>
    <property type="project" value="InterPro"/>
</dbReference>
<feature type="transmembrane region" description="Helical" evidence="9">
    <location>
        <begin position="105"/>
        <end position="123"/>
    </location>
</feature>
<feature type="transmembrane region" description="Helical" evidence="9">
    <location>
        <begin position="1143"/>
        <end position="1164"/>
    </location>
</feature>
<feature type="transmembrane region" description="Helical" evidence="9">
    <location>
        <begin position="280"/>
        <end position="303"/>
    </location>
</feature>
<dbReference type="PANTHER" id="PTHR45638:SF11">
    <property type="entry name" value="CYCLIC NUCLEOTIDE-GATED CATION CHANNEL SUBUNIT A"/>
    <property type="match status" value="1"/>
</dbReference>
<keyword evidence="2" id="KW-0813">Transport</keyword>
<evidence type="ECO:0000256" key="9">
    <source>
        <dbReference type="SAM" id="Phobius"/>
    </source>
</evidence>
<feature type="transmembrane region" description="Helical" evidence="9">
    <location>
        <begin position="590"/>
        <end position="609"/>
    </location>
</feature>
<evidence type="ECO:0000313" key="11">
    <source>
        <dbReference type="EMBL" id="EGZ18438.1"/>
    </source>
</evidence>
<dbReference type="InterPro" id="IPR000595">
    <property type="entry name" value="cNMP-bd_dom"/>
</dbReference>
<sequence>MVETLAKTPVSRSKSSKGSRVSKASDKRSWMTSMSRRSVSRVHSPFSLHTRVAHVLAEDRRDALDPSSRVCTTWSQLLLLLILAETFLLPYLLAFEPSAMEQVSLLFLLLAACEGFFALDLFVQAHTGYYRDGNLIRDKVDTRRRYLCSRQFVLDLVAILPGQALVLVYPDIVLKTMFLKLFRWSRLPQLLLLLDELYAKNFVALKLLKVLVSTVYLAHILACVRHSFGYDESGTNLWLPQTRRPSESLLRDYLAALFWSVGIMTGYFEGEIPRHISEFLFTILVALCGFSVFVTICATIFVISKCQSGNTEAVEARINQLVHVLSFHRVPEYQQAKAIEYLQRYYTDAESTDRDTAKILCPSIANDIQVELLKSTIARVPIFDGYSDRFIVAITSLLEMIAVPAQTTLISPETYGHAMYVVGSGVFAILVQSVSLSRFHCERVLEGYPDCAGVIAGHVNYMLRKANSNQLSNVLSVGDEHKTADALMIFMELTFLLDTFVRSRLGFYEYGNKVMELQRIKHKYLKSGTFAMDIVVLVPLYVVNWEVPVHYRWNLINVNKLLRLFKFPRQLQALETRYLKLTTELHLFKLLYYTFMLSHFLACMWFNFASKAAVPSITSTVTAFGIDAWLPGKNLEKASLMLQYMASLYWSFGLMSSSGNSAFPQTTAQSIFSVVTMASGFFLFAYVVGNFVVGNFTDIIDLTSSKARNFNAKMGAVRQMLDHFAMADALQERVKTFLLFKRHHTITEEHILVHCLPPSLLTDIRLVYMKPMIDKVEFLTGMESSITRMLVSQFQQVLVSRGEFVFKLGESGSDMFFIFTGVLHVLLPSRVANPTKTTFKIVAEILAGRMEVVDGASSHADPQENDIIAGMKHKSVKDELKKVSKVSDGSYFGENAFFTNKKHDAYIQEHTSCILYRLSRESLELVFDRYPKWKQKVLRIANIHREQARLVHLSRKKQRLGLTTAASMLSRSDIMNWHAESLKEIRHHTHLQRINDHSSPNVMYRAILKALSRLCDYALHGVDVQSQIHLFWLRFVISCTAYVSILIPYELTMDPMDRATAATTIAKRCELLCEVVFALDVWFSWHIRESPDAMELYDENLRRFPWFKMLRCVKILNMKRYLDELNRRSVASEITRFSHVSMLYLLVIYWSACAYLAVATRVGFASDWEDWLPSQELQLEDPLNPSSKQLALRLLRGLSFAVTTIVKKTYIPTPTTALVFVFHIVMSFIGLLVMSYVIGELASLFISYIDLEVGFRKNCIAVELYLRRLRLSEQLKARTTAFMTSLWSSHAGVNYEELLAEMPCDIRVACVLHVSNKPLDWFIMKVATPLCWEGDESTDALTLSLAKRLRFESYPRDENVVAEGSVVRAMYFVIKGHLKMESRFLIHRALGLRDGSYFGERGLLACNISAYNVRTVRACDLLSLSSEAFAQVLNKYPFSRLALKLCYAASKLLKVQNIASCSKPNMEEHWGAALLVVHPEGPAAFDASGASTRIKEAEGQGMQQNNDAPAKRPEFKAPPTVTAEWGELPAHIDEMFNALDTAQCCFEAFAPLLHIVLATDPLDWKASFDSSTSAKIAPEASTPAKEYLASDRRTEILAIAAILCRTRTPPSDDERRCEGQGECSEQGEREEQDERQKQSEHKKQCGQQEQRYAVVDNVPRLHTRVGKVLADDRQNAFDPNARAVKLWDQALLLCLLLEAFVLPYFLSFQPEVVGAMSTFSVLVVAGDVVFAIDLLVQAHMGYYSDGNLIRDKKRTIRRYVRSPQFALDFIAIVPTQVLVIGYPKLVNELLFLKLLRWSRLPHLVSSVDEFYAKHFVVLKLLKVLVSTVYLAHVLACVRYIFGEDQNHTDPWLPKALSHGHSLHRDYLMSLFWSVGIMTGLFEGELPRHSSEFLFTILVSLCGFSMFTTLCATIFVISKCESGNAEAMSARINQLVHVLSFHHVPESQQTQAIEYLKAGASERATQTLPFVHIEFRRFLGVFPRHTGVIIISVIPSRERKISPTTLIIPELSKAQSPMLKSTLAQISLFVGCNDQFIVAMTSLLELAAVPAQTTLFSEGDHGSAMYVVRSGVLAVVARSVTVLEMRKGSCFGELFVFSSLPCTATVISTTYANLYKLSRFHRERVLEGYPDCASVIAVHVKDILRQLNISEDDSGSNTSYNSISSRSN</sequence>
<dbReference type="SMART" id="SM00100">
    <property type="entry name" value="cNMP"/>
    <property type="match status" value="3"/>
</dbReference>
<dbReference type="Proteomes" id="UP000002640">
    <property type="component" value="Unassembled WGS sequence"/>
</dbReference>
<evidence type="ECO:0000256" key="2">
    <source>
        <dbReference type="ARBA" id="ARBA00022448"/>
    </source>
</evidence>
<feature type="domain" description="Cyclic nucleotide-binding" evidence="10">
    <location>
        <begin position="778"/>
        <end position="927"/>
    </location>
</feature>
<feature type="domain" description="Cyclic nucleotide-binding" evidence="10">
    <location>
        <begin position="1345"/>
        <end position="1433"/>
    </location>
</feature>
<gene>
    <name evidence="11" type="ORF">PHYSODRAFT_332231</name>
</gene>
<dbReference type="GeneID" id="20646413"/>
<keyword evidence="12" id="KW-1185">Reference proteome</keyword>
<feature type="transmembrane region" description="Helical" evidence="9">
    <location>
        <begin position="77"/>
        <end position="93"/>
    </location>
</feature>
<dbReference type="PANTHER" id="PTHR45638">
    <property type="entry name" value="CYCLIC NUCLEOTIDE-GATED CATION CHANNEL SUBUNIT A"/>
    <property type="match status" value="1"/>
</dbReference>
<feature type="transmembrane region" description="Helical" evidence="9">
    <location>
        <begin position="1820"/>
        <end position="1841"/>
    </location>
</feature>
<evidence type="ECO:0000256" key="8">
    <source>
        <dbReference type="SAM" id="MobiDB-lite"/>
    </source>
</evidence>
<dbReference type="OMA" id="AHINGCI"/>
<protein>
    <recommendedName>
        <fullName evidence="10">Cyclic nucleotide-binding domain-containing protein</fullName>
    </recommendedName>
</protein>
<dbReference type="InParanoid" id="G4ZEH3"/>
<dbReference type="Gene3D" id="1.10.287.70">
    <property type="match status" value="4"/>
</dbReference>
<feature type="transmembrane region" description="Helical" evidence="9">
    <location>
        <begin position="207"/>
        <end position="228"/>
    </location>
</feature>
<feature type="transmembrane region" description="Helical" evidence="9">
    <location>
        <begin position="1893"/>
        <end position="1917"/>
    </location>
</feature>
<feature type="transmembrane region" description="Helical" evidence="9">
    <location>
        <begin position="1719"/>
        <end position="1744"/>
    </location>
</feature>
<dbReference type="Pfam" id="PF00027">
    <property type="entry name" value="cNMP_binding"/>
    <property type="match status" value="2"/>
</dbReference>
<reference evidence="11 12" key="1">
    <citation type="journal article" date="2006" name="Science">
        <title>Phytophthora genome sequences uncover evolutionary origins and mechanisms of pathogenesis.</title>
        <authorList>
            <person name="Tyler B.M."/>
            <person name="Tripathy S."/>
            <person name="Zhang X."/>
            <person name="Dehal P."/>
            <person name="Jiang R.H."/>
            <person name="Aerts A."/>
            <person name="Arredondo F.D."/>
            <person name="Baxter L."/>
            <person name="Bensasson D."/>
            <person name="Beynon J.L."/>
            <person name="Chapman J."/>
            <person name="Damasceno C.M."/>
            <person name="Dorrance A.E."/>
            <person name="Dou D."/>
            <person name="Dickerman A.W."/>
            <person name="Dubchak I.L."/>
            <person name="Garbelotto M."/>
            <person name="Gijzen M."/>
            <person name="Gordon S.G."/>
            <person name="Govers F."/>
            <person name="Grunwald N.J."/>
            <person name="Huang W."/>
            <person name="Ivors K.L."/>
            <person name="Jones R.W."/>
            <person name="Kamoun S."/>
            <person name="Krampis K."/>
            <person name="Lamour K.H."/>
            <person name="Lee M.K."/>
            <person name="McDonald W.H."/>
            <person name="Medina M."/>
            <person name="Meijer H.J."/>
            <person name="Nordberg E.K."/>
            <person name="Maclean D.J."/>
            <person name="Ospina-Giraldo M.D."/>
            <person name="Morris P.F."/>
            <person name="Phuntumart V."/>
            <person name="Putnam N.H."/>
            <person name="Rash S."/>
            <person name="Rose J.K."/>
            <person name="Sakihama Y."/>
            <person name="Salamov A.A."/>
            <person name="Savidor A."/>
            <person name="Scheuring C.F."/>
            <person name="Smith B.M."/>
            <person name="Sobral B.W."/>
            <person name="Terry A."/>
            <person name="Torto-Alalibo T.A."/>
            <person name="Win J."/>
            <person name="Xu Z."/>
            <person name="Zhang H."/>
            <person name="Grigoriev I.V."/>
            <person name="Rokhsar D.S."/>
            <person name="Boore J.L."/>
        </authorList>
    </citation>
    <scope>NUCLEOTIDE SEQUENCE [LARGE SCALE GENOMIC DNA]</scope>
    <source>
        <strain evidence="11 12">P6497</strain>
    </source>
</reference>
<feature type="transmembrane region" description="Helical" evidence="9">
    <location>
        <begin position="152"/>
        <end position="170"/>
    </location>
</feature>
<organism evidence="11 12">
    <name type="scientific">Phytophthora sojae (strain P6497)</name>
    <name type="common">Soybean stem and root rot agent</name>
    <name type="synonym">Phytophthora megasperma f. sp. glycines</name>
    <dbReference type="NCBI Taxonomy" id="1094619"/>
    <lineage>
        <taxon>Eukaryota</taxon>
        <taxon>Sar</taxon>
        <taxon>Stramenopiles</taxon>
        <taxon>Oomycota</taxon>
        <taxon>Peronosporomycetes</taxon>
        <taxon>Peronosporales</taxon>
        <taxon>Peronosporaceae</taxon>
        <taxon>Phytophthora</taxon>
    </lineage>
</organism>
<feature type="domain" description="Cyclic nucleotide-binding" evidence="10">
    <location>
        <begin position="2027"/>
        <end position="2125"/>
    </location>
</feature>
<dbReference type="RefSeq" id="XP_009527496.1">
    <property type="nucleotide sequence ID" value="XM_009529201.1"/>
</dbReference>
<feature type="compositionally biased region" description="Low complexity" evidence="8">
    <location>
        <begin position="10"/>
        <end position="22"/>
    </location>
</feature>
<comment type="subcellular location">
    <subcellularLocation>
        <location evidence="1">Membrane</location>
        <topology evidence="1">Multi-pass membrane protein</topology>
    </subcellularLocation>
</comment>
<feature type="transmembrane region" description="Helical" evidence="9">
    <location>
        <begin position="1765"/>
        <end position="1785"/>
    </location>
</feature>
<evidence type="ECO:0000256" key="3">
    <source>
        <dbReference type="ARBA" id="ARBA00022692"/>
    </source>
</evidence>
<dbReference type="InterPro" id="IPR014710">
    <property type="entry name" value="RmlC-like_jellyroll"/>
</dbReference>
<dbReference type="EMBL" id="JH159154">
    <property type="protein sequence ID" value="EGZ18438.1"/>
    <property type="molecule type" value="Genomic_DNA"/>
</dbReference>
<feature type="transmembrane region" description="Helical" evidence="9">
    <location>
        <begin position="671"/>
        <end position="693"/>
    </location>
</feature>
<evidence type="ECO:0000256" key="5">
    <source>
        <dbReference type="ARBA" id="ARBA00023065"/>
    </source>
</evidence>
<dbReference type="SUPFAM" id="SSF81324">
    <property type="entry name" value="Voltage-gated potassium channels"/>
    <property type="match status" value="4"/>
</dbReference>
<dbReference type="KEGG" id="psoj:PHYSODRAFT_332231"/>
<dbReference type="PROSITE" id="PS50042">
    <property type="entry name" value="CNMP_BINDING_3"/>
    <property type="match status" value="3"/>
</dbReference>
<keyword evidence="7" id="KW-0407">Ion channel</keyword>
<dbReference type="Pfam" id="PF00520">
    <property type="entry name" value="Ion_trans"/>
    <property type="match status" value="3"/>
</dbReference>
<dbReference type="InterPro" id="IPR005821">
    <property type="entry name" value="Ion_trans_dom"/>
</dbReference>
<keyword evidence="5" id="KW-0406">Ion transport</keyword>
<name>G4ZEH3_PHYSP</name>
<feature type="compositionally biased region" description="Basic and acidic residues" evidence="8">
    <location>
        <begin position="1626"/>
        <end position="1643"/>
    </location>
</feature>
<proteinExistence type="predicted"/>
<feature type="transmembrane region" description="Helical" evidence="9">
    <location>
        <begin position="1690"/>
        <end position="1707"/>
    </location>
</feature>
<feature type="region of interest" description="Disordered" evidence="8">
    <location>
        <begin position="1608"/>
        <end position="1648"/>
    </location>
</feature>
<keyword evidence="6 9" id="KW-0472">Membrane</keyword>
<accession>G4ZEH3</accession>
<evidence type="ECO:0000256" key="7">
    <source>
        <dbReference type="ARBA" id="ARBA00023286"/>
    </source>
</evidence>
<feature type="region of interest" description="Disordered" evidence="8">
    <location>
        <begin position="1"/>
        <end position="36"/>
    </location>
</feature>
<feature type="transmembrane region" description="Helical" evidence="9">
    <location>
        <begin position="1862"/>
        <end position="1881"/>
    </location>
</feature>
<dbReference type="InterPro" id="IPR018490">
    <property type="entry name" value="cNMP-bd_dom_sf"/>
</dbReference>
<dbReference type="Gene3D" id="2.60.120.10">
    <property type="entry name" value="Jelly Rolls"/>
    <property type="match status" value="4"/>
</dbReference>
<evidence type="ECO:0000259" key="10">
    <source>
        <dbReference type="PROSITE" id="PS50042"/>
    </source>
</evidence>
<keyword evidence="4 9" id="KW-1133">Transmembrane helix</keyword>
<feature type="compositionally biased region" description="Basic and acidic residues" evidence="8">
    <location>
        <begin position="1610"/>
        <end position="1619"/>
    </location>
</feature>
<evidence type="ECO:0000313" key="12">
    <source>
        <dbReference type="Proteomes" id="UP000002640"/>
    </source>
</evidence>